<comment type="subcellular location">
    <subcellularLocation>
        <location evidence="1">Endomembrane system</location>
    </subcellularLocation>
</comment>
<dbReference type="GO" id="GO:0071986">
    <property type="term" value="C:Ragulator complex"/>
    <property type="evidence" value="ECO:0007669"/>
    <property type="project" value="InterPro"/>
</dbReference>
<dbReference type="GO" id="GO:0016197">
    <property type="term" value="P:endosomal transport"/>
    <property type="evidence" value="ECO:0007669"/>
    <property type="project" value="InterPro"/>
</dbReference>
<name>A0A8H3G6W3_9LECA</name>
<proteinExistence type="predicted"/>
<evidence type="ECO:0000256" key="6">
    <source>
        <dbReference type="SAM" id="MobiDB-lite"/>
    </source>
</evidence>
<dbReference type="GO" id="GO:0031902">
    <property type="term" value="C:late endosome membrane"/>
    <property type="evidence" value="ECO:0007669"/>
    <property type="project" value="InterPro"/>
</dbReference>
<evidence type="ECO:0000256" key="3">
    <source>
        <dbReference type="ARBA" id="ARBA00023136"/>
    </source>
</evidence>
<dbReference type="GO" id="GO:0071230">
    <property type="term" value="P:cellular response to amino acid stimulus"/>
    <property type="evidence" value="ECO:0007669"/>
    <property type="project" value="InterPro"/>
</dbReference>
<evidence type="ECO:0000256" key="4">
    <source>
        <dbReference type="ARBA" id="ARBA00023139"/>
    </source>
</evidence>
<keyword evidence="8" id="KW-1185">Reference proteome</keyword>
<feature type="compositionally biased region" description="Basic and acidic residues" evidence="6">
    <location>
        <begin position="118"/>
        <end position="127"/>
    </location>
</feature>
<keyword evidence="5" id="KW-0449">Lipoprotein</keyword>
<evidence type="ECO:0000313" key="8">
    <source>
        <dbReference type="Proteomes" id="UP000664534"/>
    </source>
</evidence>
<evidence type="ECO:0000313" key="7">
    <source>
        <dbReference type="EMBL" id="CAF9937261.1"/>
    </source>
</evidence>
<dbReference type="GO" id="GO:0032008">
    <property type="term" value="P:positive regulation of TOR signaling"/>
    <property type="evidence" value="ECO:0007669"/>
    <property type="project" value="InterPro"/>
</dbReference>
<keyword evidence="2" id="KW-0519">Myristate</keyword>
<dbReference type="Proteomes" id="UP000664534">
    <property type="component" value="Unassembled WGS sequence"/>
</dbReference>
<feature type="compositionally biased region" description="Polar residues" evidence="6">
    <location>
        <begin position="92"/>
        <end position="105"/>
    </location>
</feature>
<dbReference type="AlphaFoldDB" id="A0A8H3G6W3"/>
<keyword evidence="3" id="KW-0472">Membrane</keyword>
<evidence type="ECO:0008006" key="9">
    <source>
        <dbReference type="Google" id="ProtNLM"/>
    </source>
</evidence>
<gene>
    <name evidence="7" type="ORF">IMSHALPRED_011075</name>
</gene>
<evidence type="ECO:0000256" key="2">
    <source>
        <dbReference type="ARBA" id="ARBA00022707"/>
    </source>
</evidence>
<evidence type="ECO:0000256" key="5">
    <source>
        <dbReference type="ARBA" id="ARBA00023288"/>
    </source>
</evidence>
<reference evidence="7" key="1">
    <citation type="submission" date="2021-03" db="EMBL/GenBank/DDBJ databases">
        <authorList>
            <person name="Tagirdzhanova G."/>
        </authorList>
    </citation>
    <scope>NUCLEOTIDE SEQUENCE</scope>
</reference>
<comment type="caution">
    <text evidence="7">The sequence shown here is derived from an EMBL/GenBank/DDBJ whole genome shotgun (WGS) entry which is preliminary data.</text>
</comment>
<dbReference type="GO" id="GO:0043410">
    <property type="term" value="P:positive regulation of MAPK cascade"/>
    <property type="evidence" value="ECO:0007669"/>
    <property type="project" value="InterPro"/>
</dbReference>
<feature type="region of interest" description="Disordered" evidence="6">
    <location>
        <begin position="92"/>
        <end position="134"/>
    </location>
</feature>
<organism evidence="7 8">
    <name type="scientific">Imshaugia aleurites</name>
    <dbReference type="NCBI Taxonomy" id="172621"/>
    <lineage>
        <taxon>Eukaryota</taxon>
        <taxon>Fungi</taxon>
        <taxon>Dikarya</taxon>
        <taxon>Ascomycota</taxon>
        <taxon>Pezizomycotina</taxon>
        <taxon>Lecanoromycetes</taxon>
        <taxon>OSLEUM clade</taxon>
        <taxon>Lecanoromycetidae</taxon>
        <taxon>Lecanorales</taxon>
        <taxon>Lecanorineae</taxon>
        <taxon>Parmeliaceae</taxon>
        <taxon>Imshaugia</taxon>
    </lineage>
</organism>
<protein>
    <recommendedName>
        <fullName evidence="9">Late endosomal/lysosomal adaptor and MAPK and MTOR activator-domain-containing protein</fullName>
    </recommendedName>
</protein>
<evidence type="ECO:0000256" key="1">
    <source>
        <dbReference type="ARBA" id="ARBA00004308"/>
    </source>
</evidence>
<sequence>MGACSSCLGFGRRDRGVENLETSRLLYDDPYRSQYGATGQTQHRGHYHQPDPESLRREAEALEGICHDMSESPTLADMQLSDVLDVFTALPQSGQANGNFTSPPTTAADEGTPMASRNDAHTTKKQEPTPQGMMYRSVRTAPSAGHIWKDLNEDPKTLEVAKAVMEGSSERP</sequence>
<accession>A0A8H3G6W3</accession>
<dbReference type="GO" id="GO:0001919">
    <property type="term" value="P:regulation of receptor recycling"/>
    <property type="evidence" value="ECO:0007669"/>
    <property type="project" value="InterPro"/>
</dbReference>
<dbReference type="GO" id="GO:0045121">
    <property type="term" value="C:membrane raft"/>
    <property type="evidence" value="ECO:0007669"/>
    <property type="project" value="InterPro"/>
</dbReference>
<keyword evidence="4" id="KW-0564">Palmitate</keyword>
<dbReference type="EMBL" id="CAJPDT010000098">
    <property type="protein sequence ID" value="CAF9937261.1"/>
    <property type="molecule type" value="Genomic_DNA"/>
</dbReference>
<dbReference type="SMART" id="SM01262">
    <property type="entry name" value="LAMTOR"/>
    <property type="match status" value="1"/>
</dbReference>
<dbReference type="Pfam" id="PF15454">
    <property type="entry name" value="LAMTOR"/>
    <property type="match status" value="1"/>
</dbReference>
<dbReference type="OrthoDB" id="5299893at2759"/>
<dbReference type="InterPro" id="IPR028209">
    <property type="entry name" value="LAMTOR1/MEH1"/>
</dbReference>